<dbReference type="FunCoup" id="A0A1D2V9L3">
    <property type="interactions" value="76"/>
</dbReference>
<dbReference type="InterPro" id="IPR009571">
    <property type="entry name" value="SUR7/Rim9-like_fungi"/>
</dbReference>
<dbReference type="GO" id="GO:0032185">
    <property type="term" value="P:septin cytoskeleton organization"/>
    <property type="evidence" value="ECO:0007669"/>
    <property type="project" value="TreeGrafter"/>
</dbReference>
<dbReference type="EMBL" id="KV454493">
    <property type="protein sequence ID" value="ODV58346.1"/>
    <property type="molecule type" value="Genomic_DNA"/>
</dbReference>
<dbReference type="PANTHER" id="PTHR36414:SF1">
    <property type="entry name" value="PROTEIN SUR7"/>
    <property type="match status" value="1"/>
</dbReference>
<keyword evidence="2" id="KW-0812">Transmembrane</keyword>
<keyword evidence="2" id="KW-0472">Membrane</keyword>
<dbReference type="InParanoid" id="A0A1D2V9L3"/>
<name>A0A1D2V9L3_9ASCO</name>
<feature type="transmembrane region" description="Helical" evidence="2">
    <location>
        <begin position="96"/>
        <end position="121"/>
    </location>
</feature>
<dbReference type="GO" id="GO:0031505">
    <property type="term" value="P:fungal-type cell wall organization"/>
    <property type="evidence" value="ECO:0007669"/>
    <property type="project" value="TreeGrafter"/>
</dbReference>
<feature type="chain" id="PRO_5012339520" evidence="3">
    <location>
        <begin position="16"/>
        <end position="222"/>
    </location>
</feature>
<feature type="non-terminal residue" evidence="4">
    <location>
        <position position="1"/>
    </location>
</feature>
<feature type="transmembrane region" description="Helical" evidence="2">
    <location>
        <begin position="173"/>
        <end position="197"/>
    </location>
</feature>
<dbReference type="GO" id="GO:0005886">
    <property type="term" value="C:plasma membrane"/>
    <property type="evidence" value="ECO:0007669"/>
    <property type="project" value="InterPro"/>
</dbReference>
<evidence type="ECO:0000313" key="5">
    <source>
        <dbReference type="Proteomes" id="UP000095038"/>
    </source>
</evidence>
<accession>A0A1D2V9L3</accession>
<organism evidence="4 5">
    <name type="scientific">Ascoidea rubescens DSM 1968</name>
    <dbReference type="NCBI Taxonomy" id="1344418"/>
    <lineage>
        <taxon>Eukaryota</taxon>
        <taxon>Fungi</taxon>
        <taxon>Dikarya</taxon>
        <taxon>Ascomycota</taxon>
        <taxon>Saccharomycotina</taxon>
        <taxon>Saccharomycetes</taxon>
        <taxon>Ascoideaceae</taxon>
        <taxon>Ascoidea</taxon>
    </lineage>
</organism>
<dbReference type="GeneID" id="30963230"/>
<dbReference type="GO" id="GO:0006897">
    <property type="term" value="P:endocytosis"/>
    <property type="evidence" value="ECO:0007669"/>
    <property type="project" value="TreeGrafter"/>
</dbReference>
<feature type="transmembrane region" description="Helical" evidence="2">
    <location>
        <begin position="133"/>
        <end position="153"/>
    </location>
</feature>
<feature type="signal peptide" evidence="3">
    <location>
        <begin position="1"/>
        <end position="15"/>
    </location>
</feature>
<evidence type="ECO:0000256" key="2">
    <source>
        <dbReference type="SAM" id="Phobius"/>
    </source>
</evidence>
<dbReference type="Proteomes" id="UP000095038">
    <property type="component" value="Unassembled WGS sequence"/>
</dbReference>
<evidence type="ECO:0000256" key="3">
    <source>
        <dbReference type="SAM" id="SignalP"/>
    </source>
</evidence>
<evidence type="ECO:0000313" key="4">
    <source>
        <dbReference type="EMBL" id="ODV58346.1"/>
    </source>
</evidence>
<proteinExistence type="predicted"/>
<keyword evidence="5" id="KW-1185">Reference proteome</keyword>
<dbReference type="GO" id="GO:0030866">
    <property type="term" value="P:cortical actin cytoskeleton organization"/>
    <property type="evidence" value="ECO:0007669"/>
    <property type="project" value="TreeGrafter"/>
</dbReference>
<protein>
    <submittedName>
        <fullName evidence="4">SUR7-domain-containing protein</fullName>
    </submittedName>
</protein>
<dbReference type="OrthoDB" id="5419460at2759"/>
<reference evidence="5" key="1">
    <citation type="submission" date="2016-05" db="EMBL/GenBank/DDBJ databases">
        <title>Comparative genomics of biotechnologically important yeasts.</title>
        <authorList>
            <consortium name="DOE Joint Genome Institute"/>
            <person name="Riley R."/>
            <person name="Haridas S."/>
            <person name="Wolfe K.H."/>
            <person name="Lopes M.R."/>
            <person name="Hittinger C.T."/>
            <person name="Goker M."/>
            <person name="Salamov A."/>
            <person name="Wisecaver J."/>
            <person name="Long T.M."/>
            <person name="Aerts A.L."/>
            <person name="Barry K."/>
            <person name="Choi C."/>
            <person name="Clum A."/>
            <person name="Coughlan A.Y."/>
            <person name="Deshpande S."/>
            <person name="Douglass A.P."/>
            <person name="Hanson S.J."/>
            <person name="Klenk H.-P."/>
            <person name="Labutti K."/>
            <person name="Lapidus A."/>
            <person name="Lindquist E."/>
            <person name="Lipzen A."/>
            <person name="Meier-Kolthoff J.P."/>
            <person name="Ohm R.A."/>
            <person name="Otillar R.P."/>
            <person name="Pangilinan J."/>
            <person name="Peng Y."/>
            <person name="Rokas A."/>
            <person name="Rosa C.A."/>
            <person name="Scheuner C."/>
            <person name="Sibirny A.A."/>
            <person name="Slot J.C."/>
            <person name="Stielow J.B."/>
            <person name="Sun H."/>
            <person name="Kurtzman C.P."/>
            <person name="Blackwell M."/>
            <person name="Grigoriev I.V."/>
            <person name="Jeffries T.W."/>
        </authorList>
    </citation>
    <scope>NUCLEOTIDE SEQUENCE [LARGE SCALE GENOMIC DNA]</scope>
    <source>
        <strain evidence="5">DSM 1968</strain>
    </source>
</reference>
<feature type="non-terminal residue" evidence="4">
    <location>
        <position position="222"/>
    </location>
</feature>
<evidence type="ECO:0000256" key="1">
    <source>
        <dbReference type="SAM" id="MobiDB-lite"/>
    </source>
</evidence>
<keyword evidence="2" id="KW-1133">Transmembrane helix</keyword>
<keyword evidence="3" id="KW-0732">Signal</keyword>
<sequence>SGLLVFFVLLNGASNSSILGDFYWIQADTSTISTAPHDITRWTNYRSCGVSNGRNYDCTGSSAAYPFSPQDNFNTRDGVPSSFINNRSVFYHLSKFAWAAFLIGLFFILLAIALTTLTLCCGTSFLTTASSGILFLALLFITAGASCMTAVLVKGRDAFRDSDLSVSISTKMMAFAWVPVFLLLVSFLMMFCLGFIAKSKKSKKTDRESGYRKNSYSSSDSD</sequence>
<dbReference type="Gene3D" id="1.20.140.150">
    <property type="match status" value="1"/>
</dbReference>
<feature type="compositionally biased region" description="Polar residues" evidence="1">
    <location>
        <begin position="212"/>
        <end position="222"/>
    </location>
</feature>
<dbReference type="Pfam" id="PF06687">
    <property type="entry name" value="SUR7"/>
    <property type="match status" value="1"/>
</dbReference>
<dbReference type="GO" id="GO:0045121">
    <property type="term" value="C:membrane raft"/>
    <property type="evidence" value="ECO:0007669"/>
    <property type="project" value="TreeGrafter"/>
</dbReference>
<dbReference type="PANTHER" id="PTHR36414">
    <property type="entry name" value="PROTEIN SUR7"/>
    <property type="match status" value="1"/>
</dbReference>
<dbReference type="AlphaFoldDB" id="A0A1D2V9L3"/>
<feature type="region of interest" description="Disordered" evidence="1">
    <location>
        <begin position="201"/>
        <end position="222"/>
    </location>
</feature>
<dbReference type="GO" id="GO:0005938">
    <property type="term" value="C:cell cortex"/>
    <property type="evidence" value="ECO:0007669"/>
    <property type="project" value="TreeGrafter"/>
</dbReference>
<dbReference type="RefSeq" id="XP_020044653.1">
    <property type="nucleotide sequence ID" value="XM_020189594.1"/>
</dbReference>
<gene>
    <name evidence="4" type="ORF">ASCRUDRAFT_19540</name>
</gene>